<sequence length="269" mass="29457">MENQNSNKEIYSALVKATNELENPKNSVDNTYFKSKYVPLSDILSIAKPVLKKHGLAVIQTPYVMYETIQNIGKNGQTYPAEIGVVKVTTTLIHESGETLEFPPMIFKASGNTPQNIGSAITYGRRYSLSSILGIAGKEEDDDGNNAVGNSQQNYNQSNQYNNYQQPSGQPNSQQQQQPSNNQANSNVDLKSYEAVVTKKTEGKSGKGNPFIELVLEKDGKFLTTIAKDQKVIGVAKGLEEGSIANFKILSAQGFHFIEGIEVQEAKAE</sequence>
<evidence type="ECO:0000313" key="2">
    <source>
        <dbReference type="EMBL" id="MRI66177.1"/>
    </source>
</evidence>
<evidence type="ECO:0000313" key="3">
    <source>
        <dbReference type="Proteomes" id="UP000435187"/>
    </source>
</evidence>
<keyword evidence="3" id="KW-1185">Reference proteome</keyword>
<comment type="caution">
    <text evidence="2">The sequence shown here is derived from an EMBL/GenBank/DDBJ whole genome shotgun (WGS) entry which is preliminary data.</text>
</comment>
<dbReference type="RefSeq" id="WP_153834935.1">
    <property type="nucleotide sequence ID" value="NZ_JBHUMW010000094.1"/>
</dbReference>
<dbReference type="AlphaFoldDB" id="A0A6N7QVM6"/>
<dbReference type="InterPro" id="IPR007499">
    <property type="entry name" value="ERF_bacteria_virus"/>
</dbReference>
<reference evidence="2 3" key="1">
    <citation type="submission" date="2019-10" db="EMBL/GenBank/DDBJ databases">
        <title>Gracilibacillus salitolerans sp. nov., a moderate halophile isolated from a saline soil in northwest China.</title>
        <authorList>
            <person name="Gan L."/>
        </authorList>
    </citation>
    <scope>NUCLEOTIDE SEQUENCE [LARGE SCALE GENOMIC DNA]</scope>
    <source>
        <strain evidence="2 3">TP2-8</strain>
    </source>
</reference>
<dbReference type="EMBL" id="WJEE01000012">
    <property type="protein sequence ID" value="MRI66177.1"/>
    <property type="molecule type" value="Genomic_DNA"/>
</dbReference>
<dbReference type="Pfam" id="PF04404">
    <property type="entry name" value="ERF"/>
    <property type="match status" value="1"/>
</dbReference>
<proteinExistence type="predicted"/>
<name>A0A6N7QVM6_9BACI</name>
<evidence type="ECO:0000256" key="1">
    <source>
        <dbReference type="SAM" id="MobiDB-lite"/>
    </source>
</evidence>
<gene>
    <name evidence="2" type="ORF">GH885_07435</name>
</gene>
<feature type="compositionally biased region" description="Low complexity" evidence="1">
    <location>
        <begin position="150"/>
        <end position="187"/>
    </location>
</feature>
<dbReference type="Proteomes" id="UP000435187">
    <property type="component" value="Unassembled WGS sequence"/>
</dbReference>
<organism evidence="2 3">
    <name type="scientific">Gracilibacillus thailandensis</name>
    <dbReference type="NCBI Taxonomy" id="563735"/>
    <lineage>
        <taxon>Bacteria</taxon>
        <taxon>Bacillati</taxon>
        <taxon>Bacillota</taxon>
        <taxon>Bacilli</taxon>
        <taxon>Bacillales</taxon>
        <taxon>Bacillaceae</taxon>
        <taxon>Gracilibacillus</taxon>
    </lineage>
</organism>
<feature type="region of interest" description="Disordered" evidence="1">
    <location>
        <begin position="138"/>
        <end position="187"/>
    </location>
</feature>
<protein>
    <submittedName>
        <fullName evidence="2">Uncharacterized protein</fullName>
    </submittedName>
</protein>
<accession>A0A6N7QVM6</accession>